<dbReference type="PANTHER" id="PTHR30012:SF0">
    <property type="entry name" value="TYPE II SECRETION SYSTEM PROTEIN F-RELATED"/>
    <property type="match status" value="1"/>
</dbReference>
<accession>X1CVD4</accession>
<evidence type="ECO:0000256" key="5">
    <source>
        <dbReference type="ARBA" id="ARBA00022989"/>
    </source>
</evidence>
<keyword evidence="6" id="KW-0472">Membrane</keyword>
<sequence length="66" mass="7361">MPLVQSLNAIIEQLEKHPLQRIVYIIREKVDSGSSLTEALESLPKYFTPLYVSMVRAGEASGALEE</sequence>
<evidence type="ECO:0000256" key="1">
    <source>
        <dbReference type="ARBA" id="ARBA00004651"/>
    </source>
</evidence>
<feature type="non-terminal residue" evidence="8">
    <location>
        <position position="66"/>
    </location>
</feature>
<protein>
    <recommendedName>
        <fullName evidence="7">Type II secretion system protein GspF domain-containing protein</fullName>
    </recommendedName>
</protein>
<evidence type="ECO:0000256" key="3">
    <source>
        <dbReference type="ARBA" id="ARBA00022475"/>
    </source>
</evidence>
<feature type="domain" description="Type II secretion system protein GspF" evidence="7">
    <location>
        <begin position="1"/>
        <end position="66"/>
    </location>
</feature>
<dbReference type="PANTHER" id="PTHR30012">
    <property type="entry name" value="GENERAL SECRETION PATHWAY PROTEIN"/>
    <property type="match status" value="1"/>
</dbReference>
<evidence type="ECO:0000259" key="7">
    <source>
        <dbReference type="Pfam" id="PF00482"/>
    </source>
</evidence>
<dbReference type="GO" id="GO:0005886">
    <property type="term" value="C:plasma membrane"/>
    <property type="evidence" value="ECO:0007669"/>
    <property type="project" value="UniProtKB-SubCell"/>
</dbReference>
<dbReference type="AlphaFoldDB" id="X1CVD4"/>
<dbReference type="Pfam" id="PF00482">
    <property type="entry name" value="T2SSF"/>
    <property type="match status" value="1"/>
</dbReference>
<evidence type="ECO:0000313" key="8">
    <source>
        <dbReference type="EMBL" id="GAG88146.1"/>
    </source>
</evidence>
<evidence type="ECO:0000256" key="4">
    <source>
        <dbReference type="ARBA" id="ARBA00022692"/>
    </source>
</evidence>
<proteinExistence type="inferred from homology"/>
<evidence type="ECO:0000256" key="2">
    <source>
        <dbReference type="ARBA" id="ARBA00005745"/>
    </source>
</evidence>
<comment type="caution">
    <text evidence="8">The sequence shown here is derived from an EMBL/GenBank/DDBJ whole genome shotgun (WGS) entry which is preliminary data.</text>
</comment>
<evidence type="ECO:0000256" key="6">
    <source>
        <dbReference type="ARBA" id="ARBA00023136"/>
    </source>
</evidence>
<gene>
    <name evidence="8" type="ORF">S01H4_24779</name>
</gene>
<dbReference type="InterPro" id="IPR003004">
    <property type="entry name" value="GspF/PilC"/>
</dbReference>
<dbReference type="InterPro" id="IPR042094">
    <property type="entry name" value="T2SS_GspF_sf"/>
</dbReference>
<comment type="similarity">
    <text evidence="2">Belongs to the GSP F family.</text>
</comment>
<organism evidence="8">
    <name type="scientific">marine sediment metagenome</name>
    <dbReference type="NCBI Taxonomy" id="412755"/>
    <lineage>
        <taxon>unclassified sequences</taxon>
        <taxon>metagenomes</taxon>
        <taxon>ecological metagenomes</taxon>
    </lineage>
</organism>
<name>X1CVD4_9ZZZZ</name>
<reference evidence="8" key="1">
    <citation type="journal article" date="2014" name="Front. Microbiol.">
        <title>High frequency of phylogenetically diverse reductive dehalogenase-homologous genes in deep subseafloor sedimentary metagenomes.</title>
        <authorList>
            <person name="Kawai M."/>
            <person name="Futagami T."/>
            <person name="Toyoda A."/>
            <person name="Takaki Y."/>
            <person name="Nishi S."/>
            <person name="Hori S."/>
            <person name="Arai W."/>
            <person name="Tsubouchi T."/>
            <person name="Morono Y."/>
            <person name="Uchiyama I."/>
            <person name="Ito T."/>
            <person name="Fujiyama A."/>
            <person name="Inagaki F."/>
            <person name="Takami H."/>
        </authorList>
    </citation>
    <scope>NUCLEOTIDE SEQUENCE</scope>
    <source>
        <strain evidence="8">Expedition CK06-06</strain>
    </source>
</reference>
<comment type="subcellular location">
    <subcellularLocation>
        <location evidence="1">Cell membrane</location>
        <topology evidence="1">Multi-pass membrane protein</topology>
    </subcellularLocation>
</comment>
<dbReference type="InterPro" id="IPR018076">
    <property type="entry name" value="T2SS_GspF_dom"/>
</dbReference>
<keyword evidence="4" id="KW-0812">Transmembrane</keyword>
<keyword evidence="3" id="KW-1003">Cell membrane</keyword>
<dbReference type="GO" id="GO:0015628">
    <property type="term" value="P:protein secretion by the type II secretion system"/>
    <property type="evidence" value="ECO:0007669"/>
    <property type="project" value="TreeGrafter"/>
</dbReference>
<keyword evidence="5" id="KW-1133">Transmembrane helix</keyword>
<dbReference type="EMBL" id="BART01011691">
    <property type="protein sequence ID" value="GAG88146.1"/>
    <property type="molecule type" value="Genomic_DNA"/>
</dbReference>
<dbReference type="Gene3D" id="1.20.81.30">
    <property type="entry name" value="Type II secretion system (T2SS), domain F"/>
    <property type="match status" value="1"/>
</dbReference>